<gene>
    <name evidence="8" type="ORF">EJB05_41625</name>
</gene>
<dbReference type="InterPro" id="IPR044521">
    <property type="entry name" value="AtbZIP8/43"/>
</dbReference>
<evidence type="ECO:0000256" key="2">
    <source>
        <dbReference type="ARBA" id="ARBA00023015"/>
    </source>
</evidence>
<dbReference type="PROSITE" id="PS00036">
    <property type="entry name" value="BZIP_BASIC"/>
    <property type="match status" value="1"/>
</dbReference>
<name>A0A5J9TB77_9POAL</name>
<dbReference type="GO" id="GO:0005634">
    <property type="term" value="C:nucleus"/>
    <property type="evidence" value="ECO:0007669"/>
    <property type="project" value="UniProtKB-SubCell"/>
</dbReference>
<reference evidence="8 9" key="1">
    <citation type="journal article" date="2019" name="Sci. Rep.">
        <title>A high-quality genome of Eragrostis curvula grass provides insights into Poaceae evolution and supports new strategies to enhance forage quality.</title>
        <authorList>
            <person name="Carballo J."/>
            <person name="Santos B.A.C.M."/>
            <person name="Zappacosta D."/>
            <person name="Garbus I."/>
            <person name="Selva J.P."/>
            <person name="Gallo C.A."/>
            <person name="Diaz A."/>
            <person name="Albertini E."/>
            <person name="Caccamo M."/>
            <person name="Echenique V."/>
        </authorList>
    </citation>
    <scope>NUCLEOTIDE SEQUENCE [LARGE SCALE GENOMIC DNA]</scope>
    <source>
        <strain evidence="9">cv. Victoria</strain>
        <tissue evidence="8">Leaf</tissue>
    </source>
</reference>
<dbReference type="AlphaFoldDB" id="A0A5J9TB77"/>
<dbReference type="FunFam" id="1.20.5.170:FF:000020">
    <property type="entry name" value="BZIP transcription factor"/>
    <property type="match status" value="1"/>
</dbReference>
<feature type="domain" description="BZIP" evidence="7">
    <location>
        <begin position="76"/>
        <end position="146"/>
    </location>
</feature>
<evidence type="ECO:0000256" key="5">
    <source>
        <dbReference type="ARBA" id="ARBA00023242"/>
    </source>
</evidence>
<comment type="caution">
    <text evidence="8">The sequence shown here is derived from an EMBL/GenBank/DDBJ whole genome shotgun (WGS) entry which is preliminary data.</text>
</comment>
<keyword evidence="9" id="KW-1185">Reference proteome</keyword>
<keyword evidence="2" id="KW-0805">Transcription regulation</keyword>
<evidence type="ECO:0000313" key="8">
    <source>
        <dbReference type="EMBL" id="TVU08228.1"/>
    </source>
</evidence>
<dbReference type="Pfam" id="PF00170">
    <property type="entry name" value="bZIP_1"/>
    <property type="match status" value="1"/>
</dbReference>
<feature type="region of interest" description="Disordered" evidence="6">
    <location>
        <begin position="133"/>
        <end position="172"/>
    </location>
</feature>
<evidence type="ECO:0000259" key="7">
    <source>
        <dbReference type="PROSITE" id="PS50217"/>
    </source>
</evidence>
<dbReference type="Gramene" id="TVU08228">
    <property type="protein sequence ID" value="TVU08228"/>
    <property type="gene ID" value="EJB05_41625"/>
</dbReference>
<dbReference type="SUPFAM" id="SSF57959">
    <property type="entry name" value="Leucine zipper domain"/>
    <property type="match status" value="1"/>
</dbReference>
<dbReference type="EMBL" id="RWGY01000039">
    <property type="protein sequence ID" value="TVU08228.1"/>
    <property type="molecule type" value="Genomic_DNA"/>
</dbReference>
<evidence type="ECO:0000256" key="3">
    <source>
        <dbReference type="ARBA" id="ARBA00023125"/>
    </source>
</evidence>
<organism evidence="8 9">
    <name type="scientific">Eragrostis curvula</name>
    <name type="common">weeping love grass</name>
    <dbReference type="NCBI Taxonomy" id="38414"/>
    <lineage>
        <taxon>Eukaryota</taxon>
        <taxon>Viridiplantae</taxon>
        <taxon>Streptophyta</taxon>
        <taxon>Embryophyta</taxon>
        <taxon>Tracheophyta</taxon>
        <taxon>Spermatophyta</taxon>
        <taxon>Magnoliopsida</taxon>
        <taxon>Liliopsida</taxon>
        <taxon>Poales</taxon>
        <taxon>Poaceae</taxon>
        <taxon>PACMAD clade</taxon>
        <taxon>Chloridoideae</taxon>
        <taxon>Eragrostideae</taxon>
        <taxon>Eragrostidinae</taxon>
        <taxon>Eragrostis</taxon>
    </lineage>
</organism>
<evidence type="ECO:0000313" key="9">
    <source>
        <dbReference type="Proteomes" id="UP000324897"/>
    </source>
</evidence>
<dbReference type="PANTHER" id="PTHR46324">
    <property type="entry name" value="BASIC LEUCINE ZIPPER 43-RELATED"/>
    <property type="match status" value="1"/>
</dbReference>
<protein>
    <recommendedName>
        <fullName evidence="7">BZIP domain-containing protein</fullName>
    </recommendedName>
</protein>
<keyword evidence="3" id="KW-0238">DNA-binding</keyword>
<dbReference type="Proteomes" id="UP000324897">
    <property type="component" value="Chromosome 3"/>
</dbReference>
<evidence type="ECO:0000256" key="4">
    <source>
        <dbReference type="ARBA" id="ARBA00023163"/>
    </source>
</evidence>
<dbReference type="Gene3D" id="1.20.5.170">
    <property type="match status" value="1"/>
</dbReference>
<comment type="subcellular location">
    <subcellularLocation>
        <location evidence="1">Nucleus</location>
    </subcellularLocation>
</comment>
<dbReference type="PANTHER" id="PTHR46324:SF8">
    <property type="entry name" value="OCS ELEMENT-BINDING FACTOR 1"/>
    <property type="match status" value="1"/>
</dbReference>
<dbReference type="SMART" id="SM00338">
    <property type="entry name" value="BRLZ"/>
    <property type="match status" value="1"/>
</dbReference>
<evidence type="ECO:0000256" key="1">
    <source>
        <dbReference type="ARBA" id="ARBA00004123"/>
    </source>
</evidence>
<feature type="region of interest" description="Disordered" evidence="6">
    <location>
        <begin position="69"/>
        <end position="97"/>
    </location>
</feature>
<dbReference type="InterPro" id="IPR046347">
    <property type="entry name" value="bZIP_sf"/>
</dbReference>
<sequence>MQRDMAALACHSLGAADFGSCFWLQRGSFVHEHYSGGGAAGCGDGLPWHGYSGGGVCHYGAGGMGVVEQEDGGARDERKERRLASNRESARRSRVRRRRQLDELSVRVAELRDANARLAVQLNRVMAAHARTARENARLREEQRDLQERLAAAEAATAKEEAGDEAGTPAAD</sequence>
<keyword evidence="5" id="KW-0539">Nucleus</keyword>
<accession>A0A5J9TB77</accession>
<feature type="non-terminal residue" evidence="8">
    <location>
        <position position="1"/>
    </location>
</feature>
<dbReference type="GO" id="GO:0003677">
    <property type="term" value="F:DNA binding"/>
    <property type="evidence" value="ECO:0007669"/>
    <property type="project" value="UniProtKB-KW"/>
</dbReference>
<dbReference type="OrthoDB" id="694414at2759"/>
<keyword evidence="4" id="KW-0804">Transcription</keyword>
<feature type="compositionally biased region" description="Basic and acidic residues" evidence="6">
    <location>
        <begin position="72"/>
        <end position="91"/>
    </location>
</feature>
<dbReference type="PROSITE" id="PS50217">
    <property type="entry name" value="BZIP"/>
    <property type="match status" value="1"/>
</dbReference>
<proteinExistence type="predicted"/>
<evidence type="ECO:0000256" key="6">
    <source>
        <dbReference type="SAM" id="MobiDB-lite"/>
    </source>
</evidence>
<dbReference type="GO" id="GO:0003700">
    <property type="term" value="F:DNA-binding transcription factor activity"/>
    <property type="evidence" value="ECO:0007669"/>
    <property type="project" value="InterPro"/>
</dbReference>
<feature type="compositionally biased region" description="Basic and acidic residues" evidence="6">
    <location>
        <begin position="133"/>
        <end position="148"/>
    </location>
</feature>
<dbReference type="InterPro" id="IPR004827">
    <property type="entry name" value="bZIP"/>
</dbReference>